<dbReference type="RefSeq" id="WP_131748276.1">
    <property type="nucleotide sequence ID" value="NZ_CAACYI010000001.1"/>
</dbReference>
<keyword evidence="3 5" id="KW-0067">ATP-binding</keyword>
<dbReference type="PANTHER" id="PTHR42734">
    <property type="entry name" value="METAL TRANSPORT SYSTEM ATP-BINDING PROTEIN TM_0124-RELATED"/>
    <property type="match status" value="1"/>
</dbReference>
<evidence type="ECO:0000256" key="1">
    <source>
        <dbReference type="ARBA" id="ARBA00022448"/>
    </source>
</evidence>
<reference evidence="5 6" key="1">
    <citation type="submission" date="2019-02" db="EMBL/GenBank/DDBJ databases">
        <authorList>
            <consortium name="Pathogen Informatics"/>
        </authorList>
    </citation>
    <scope>NUCLEOTIDE SEQUENCE [LARGE SCALE GENOMIC DNA]</scope>
    <source>
        <strain evidence="5 6">3012STDY7089603</strain>
    </source>
</reference>
<organism evidence="5 6">
    <name type="scientific">Urinicoccus massiliensis</name>
    <dbReference type="NCBI Taxonomy" id="1723382"/>
    <lineage>
        <taxon>Bacteria</taxon>
        <taxon>Bacillati</taxon>
        <taxon>Bacillota</taxon>
        <taxon>Tissierellia</taxon>
        <taxon>Tissierellales</taxon>
        <taxon>Peptoniphilaceae</taxon>
        <taxon>Urinicoccus</taxon>
    </lineage>
</organism>
<dbReference type="InterPro" id="IPR003439">
    <property type="entry name" value="ABC_transporter-like_ATP-bd"/>
</dbReference>
<evidence type="ECO:0000256" key="3">
    <source>
        <dbReference type="ARBA" id="ARBA00022840"/>
    </source>
</evidence>
<sequence>MTALSIKNLTFSYGDQDLLRDLSMEVQKGDLALLLGENGSGKSTLLKCILGLLPYQGQIKIFDREVTKNMDLSSISYVPQQGDQINLSFPINVLEYVLLGLYQSFNFFKQPSRTNKARALDILEDLGLASLASQPVQTLSGGQRQRVFIAQALVKNPRLLILDEPTVGIDSHHLASFKELLAQLRGDRDLTILMVTHDPDFKNLPDAQVYMLSRGVLSHG</sequence>
<comment type="caution">
    <text evidence="5">The sequence shown here is derived from an EMBL/GenBank/DDBJ whole genome shotgun (WGS) entry which is preliminary data.</text>
</comment>
<dbReference type="EC" id="3.6.3.-" evidence="5"/>
<dbReference type="Proteomes" id="UP000377798">
    <property type="component" value="Unassembled WGS sequence"/>
</dbReference>
<keyword evidence="6" id="KW-1185">Reference proteome</keyword>
<evidence type="ECO:0000313" key="5">
    <source>
        <dbReference type="EMBL" id="VFB15843.1"/>
    </source>
</evidence>
<dbReference type="AlphaFoldDB" id="A0A8H2M5T3"/>
<dbReference type="GO" id="GO:0005524">
    <property type="term" value="F:ATP binding"/>
    <property type="evidence" value="ECO:0007669"/>
    <property type="project" value="UniProtKB-KW"/>
</dbReference>
<dbReference type="Gene3D" id="3.40.50.300">
    <property type="entry name" value="P-loop containing nucleotide triphosphate hydrolases"/>
    <property type="match status" value="1"/>
</dbReference>
<keyword evidence="2" id="KW-0547">Nucleotide-binding</keyword>
<gene>
    <name evidence="5" type="primary">znuC</name>
    <name evidence="5" type="ORF">NCTC13150_00350</name>
</gene>
<evidence type="ECO:0000313" key="6">
    <source>
        <dbReference type="Proteomes" id="UP000377798"/>
    </source>
</evidence>
<evidence type="ECO:0000259" key="4">
    <source>
        <dbReference type="PROSITE" id="PS50893"/>
    </source>
</evidence>
<dbReference type="Pfam" id="PF00005">
    <property type="entry name" value="ABC_tran"/>
    <property type="match status" value="1"/>
</dbReference>
<feature type="domain" description="ABC transporter" evidence="4">
    <location>
        <begin position="4"/>
        <end position="220"/>
    </location>
</feature>
<keyword evidence="1" id="KW-0813">Transport</keyword>
<dbReference type="PROSITE" id="PS00211">
    <property type="entry name" value="ABC_TRANSPORTER_1"/>
    <property type="match status" value="1"/>
</dbReference>
<dbReference type="InterPro" id="IPR017871">
    <property type="entry name" value="ABC_transporter-like_CS"/>
</dbReference>
<keyword evidence="5" id="KW-0378">Hydrolase</keyword>
<protein>
    <submittedName>
        <fullName evidence="5">Zinc import ATP-binding protein ZnuC</fullName>
        <ecNumber evidence="5">3.6.3.-</ecNumber>
    </submittedName>
</protein>
<dbReference type="CDD" id="cd03235">
    <property type="entry name" value="ABC_Metallic_Cations"/>
    <property type="match status" value="1"/>
</dbReference>
<dbReference type="PROSITE" id="PS50893">
    <property type="entry name" value="ABC_TRANSPORTER_2"/>
    <property type="match status" value="1"/>
</dbReference>
<dbReference type="GO" id="GO:0016887">
    <property type="term" value="F:ATP hydrolysis activity"/>
    <property type="evidence" value="ECO:0007669"/>
    <property type="project" value="InterPro"/>
</dbReference>
<dbReference type="InterPro" id="IPR027417">
    <property type="entry name" value="P-loop_NTPase"/>
</dbReference>
<dbReference type="InterPro" id="IPR050153">
    <property type="entry name" value="Metal_Ion_Import_ABC"/>
</dbReference>
<proteinExistence type="predicted"/>
<dbReference type="SUPFAM" id="SSF52540">
    <property type="entry name" value="P-loop containing nucleoside triphosphate hydrolases"/>
    <property type="match status" value="1"/>
</dbReference>
<dbReference type="SMART" id="SM00382">
    <property type="entry name" value="AAA"/>
    <property type="match status" value="1"/>
</dbReference>
<accession>A0A8H2M5T3</accession>
<name>A0A8H2M5T3_9FIRM</name>
<dbReference type="EMBL" id="CAACYI010000001">
    <property type="protein sequence ID" value="VFB15843.1"/>
    <property type="molecule type" value="Genomic_DNA"/>
</dbReference>
<dbReference type="InterPro" id="IPR003593">
    <property type="entry name" value="AAA+_ATPase"/>
</dbReference>
<evidence type="ECO:0000256" key="2">
    <source>
        <dbReference type="ARBA" id="ARBA00022741"/>
    </source>
</evidence>